<feature type="signal peptide" evidence="3">
    <location>
        <begin position="1"/>
        <end position="23"/>
    </location>
</feature>
<dbReference type="RefSeq" id="WP_091937786.1">
    <property type="nucleotide sequence ID" value="NZ_FNCY01000009.1"/>
</dbReference>
<reference evidence="5 6" key="1">
    <citation type="submission" date="2016-10" db="EMBL/GenBank/DDBJ databases">
        <authorList>
            <person name="de Groot N.N."/>
        </authorList>
    </citation>
    <scope>NUCLEOTIDE SEQUENCE [LARGE SCALE GENOMIC DNA]</scope>
    <source>
        <strain evidence="5 6">DSM 5885</strain>
    </source>
</reference>
<dbReference type="Gene3D" id="3.30.70.2330">
    <property type="match status" value="1"/>
</dbReference>
<dbReference type="AlphaFoldDB" id="A0A1G8FGB8"/>
<dbReference type="STRING" id="83767.SAMN05660652_02315"/>
<evidence type="ECO:0000259" key="4">
    <source>
        <dbReference type="SMART" id="SM00910"/>
    </source>
</evidence>
<sequence length="143" mass="16204">MRSPLIRRLRLALLAALTTPAIAADAIRILVQRSPLAGSQYYTAPQRWRELQAGDRLELVREADNRHDRNAVRIDWRAQTLGYVPRAENRSVARALDAGERLVARIAALREDPDPWRRIEFEIFVVLGNDPALKGSKPGEMLD</sequence>
<evidence type="ECO:0000256" key="3">
    <source>
        <dbReference type="SAM" id="SignalP"/>
    </source>
</evidence>
<evidence type="ECO:0000313" key="5">
    <source>
        <dbReference type="EMBL" id="SDH81116.1"/>
    </source>
</evidence>
<dbReference type="Pfam" id="PF08797">
    <property type="entry name" value="HIRAN"/>
    <property type="match status" value="1"/>
</dbReference>
<accession>A0A1G8FGB8</accession>
<name>A0A1G8FGB8_9RHOO</name>
<keyword evidence="6" id="KW-1185">Reference proteome</keyword>
<organism evidence="5 6">
    <name type="scientific">Propionivibrio dicarboxylicus</name>
    <dbReference type="NCBI Taxonomy" id="83767"/>
    <lineage>
        <taxon>Bacteria</taxon>
        <taxon>Pseudomonadati</taxon>
        <taxon>Pseudomonadota</taxon>
        <taxon>Betaproteobacteria</taxon>
        <taxon>Rhodocyclales</taxon>
        <taxon>Rhodocyclaceae</taxon>
        <taxon>Propionivibrio</taxon>
    </lineage>
</organism>
<feature type="domain" description="HIRAN" evidence="4">
    <location>
        <begin position="29"/>
        <end position="127"/>
    </location>
</feature>
<evidence type="ECO:0000256" key="2">
    <source>
        <dbReference type="ARBA" id="ARBA00022801"/>
    </source>
</evidence>
<keyword evidence="2" id="KW-0378">Hydrolase</keyword>
<dbReference type="SMART" id="SM00910">
    <property type="entry name" value="HIRAN"/>
    <property type="match status" value="1"/>
</dbReference>
<protein>
    <submittedName>
        <fullName evidence="5">HIRAN domain-containing protein</fullName>
    </submittedName>
</protein>
<evidence type="ECO:0000313" key="6">
    <source>
        <dbReference type="Proteomes" id="UP000198607"/>
    </source>
</evidence>
<proteinExistence type="predicted"/>
<dbReference type="GO" id="GO:0008270">
    <property type="term" value="F:zinc ion binding"/>
    <property type="evidence" value="ECO:0007669"/>
    <property type="project" value="InterPro"/>
</dbReference>
<dbReference type="GO" id="GO:0016818">
    <property type="term" value="F:hydrolase activity, acting on acid anhydrides, in phosphorus-containing anhydrides"/>
    <property type="evidence" value="ECO:0007669"/>
    <property type="project" value="InterPro"/>
</dbReference>
<dbReference type="InterPro" id="IPR014905">
    <property type="entry name" value="HIRAN"/>
</dbReference>
<gene>
    <name evidence="5" type="ORF">SAMN05660652_02315</name>
</gene>
<evidence type="ECO:0000256" key="1">
    <source>
        <dbReference type="ARBA" id="ARBA00022723"/>
    </source>
</evidence>
<keyword evidence="1" id="KW-0479">Metal-binding</keyword>
<keyword evidence="3" id="KW-0732">Signal</keyword>
<dbReference type="GO" id="GO:0003676">
    <property type="term" value="F:nucleic acid binding"/>
    <property type="evidence" value="ECO:0007669"/>
    <property type="project" value="InterPro"/>
</dbReference>
<dbReference type="Proteomes" id="UP000198607">
    <property type="component" value="Unassembled WGS sequence"/>
</dbReference>
<feature type="chain" id="PRO_5011758597" evidence="3">
    <location>
        <begin position="24"/>
        <end position="143"/>
    </location>
</feature>
<dbReference type="EMBL" id="FNCY01000009">
    <property type="protein sequence ID" value="SDH81116.1"/>
    <property type="molecule type" value="Genomic_DNA"/>
</dbReference>
<dbReference type="OrthoDB" id="5769937at2"/>